<feature type="region of interest" description="Disordered" evidence="1">
    <location>
        <begin position="193"/>
        <end position="221"/>
    </location>
</feature>
<feature type="compositionally biased region" description="Acidic residues" evidence="1">
    <location>
        <begin position="199"/>
        <end position="211"/>
    </location>
</feature>
<evidence type="ECO:0000313" key="4">
    <source>
        <dbReference type="Proteomes" id="UP000053257"/>
    </source>
</evidence>
<dbReference type="Pfam" id="PF20149">
    <property type="entry name" value="DUF6532"/>
    <property type="match status" value="1"/>
</dbReference>
<organism evidence="3 4">
    <name type="scientific">Phlebiopsis gigantea (strain 11061_1 CR5-6)</name>
    <name type="common">White-rot fungus</name>
    <name type="synonym">Peniophora gigantea</name>
    <dbReference type="NCBI Taxonomy" id="745531"/>
    <lineage>
        <taxon>Eukaryota</taxon>
        <taxon>Fungi</taxon>
        <taxon>Dikarya</taxon>
        <taxon>Basidiomycota</taxon>
        <taxon>Agaricomycotina</taxon>
        <taxon>Agaricomycetes</taxon>
        <taxon>Polyporales</taxon>
        <taxon>Phanerochaetaceae</taxon>
        <taxon>Phlebiopsis</taxon>
    </lineage>
</organism>
<evidence type="ECO:0000256" key="1">
    <source>
        <dbReference type="SAM" id="MobiDB-lite"/>
    </source>
</evidence>
<gene>
    <name evidence="3" type="ORF">PHLGIDRAFT_122539</name>
</gene>
<dbReference type="Proteomes" id="UP000053257">
    <property type="component" value="Unassembled WGS sequence"/>
</dbReference>
<proteinExistence type="predicted"/>
<dbReference type="AlphaFoldDB" id="A0A0C3NCV2"/>
<feature type="domain" description="DUF6532" evidence="2">
    <location>
        <begin position="323"/>
        <end position="499"/>
    </location>
</feature>
<keyword evidence="4" id="KW-1185">Reference proteome</keyword>
<accession>A0A0C3NCV2</accession>
<name>A0A0C3NCV2_PHLG1</name>
<evidence type="ECO:0000259" key="2">
    <source>
        <dbReference type="Pfam" id="PF20149"/>
    </source>
</evidence>
<dbReference type="EMBL" id="KN840682">
    <property type="protein sequence ID" value="KIP02334.1"/>
    <property type="molecule type" value="Genomic_DNA"/>
</dbReference>
<protein>
    <recommendedName>
        <fullName evidence="2">DUF6532 domain-containing protein</fullName>
    </recommendedName>
</protein>
<dbReference type="OrthoDB" id="3225557at2759"/>
<feature type="compositionally biased region" description="Polar residues" evidence="1">
    <location>
        <begin position="88"/>
        <end position="102"/>
    </location>
</feature>
<dbReference type="InterPro" id="IPR045341">
    <property type="entry name" value="DUF6532"/>
</dbReference>
<evidence type="ECO:0000313" key="3">
    <source>
        <dbReference type="EMBL" id="KIP02334.1"/>
    </source>
</evidence>
<dbReference type="HOGENOM" id="CLU_491419_0_0_1"/>
<feature type="region of interest" description="Disordered" evidence="1">
    <location>
        <begin position="26"/>
        <end position="105"/>
    </location>
</feature>
<reference evidence="3 4" key="1">
    <citation type="journal article" date="2014" name="PLoS Genet.">
        <title>Analysis of the Phlebiopsis gigantea genome, transcriptome and secretome provides insight into its pioneer colonization strategies of wood.</title>
        <authorList>
            <person name="Hori C."/>
            <person name="Ishida T."/>
            <person name="Igarashi K."/>
            <person name="Samejima M."/>
            <person name="Suzuki H."/>
            <person name="Master E."/>
            <person name="Ferreira P."/>
            <person name="Ruiz-Duenas F.J."/>
            <person name="Held B."/>
            <person name="Canessa P."/>
            <person name="Larrondo L.F."/>
            <person name="Schmoll M."/>
            <person name="Druzhinina I.S."/>
            <person name="Kubicek C.P."/>
            <person name="Gaskell J.A."/>
            <person name="Kersten P."/>
            <person name="St John F."/>
            <person name="Glasner J."/>
            <person name="Sabat G."/>
            <person name="Splinter BonDurant S."/>
            <person name="Syed K."/>
            <person name="Yadav J."/>
            <person name="Mgbeahuruike A.C."/>
            <person name="Kovalchuk A."/>
            <person name="Asiegbu F.O."/>
            <person name="Lackner G."/>
            <person name="Hoffmeister D."/>
            <person name="Rencoret J."/>
            <person name="Gutierrez A."/>
            <person name="Sun H."/>
            <person name="Lindquist E."/>
            <person name="Barry K."/>
            <person name="Riley R."/>
            <person name="Grigoriev I.V."/>
            <person name="Henrissat B."/>
            <person name="Kues U."/>
            <person name="Berka R.M."/>
            <person name="Martinez A.T."/>
            <person name="Covert S.F."/>
            <person name="Blanchette R.A."/>
            <person name="Cullen D."/>
        </authorList>
    </citation>
    <scope>NUCLEOTIDE SEQUENCE [LARGE SCALE GENOMIC DNA]</scope>
    <source>
        <strain evidence="3 4">11061_1 CR5-6</strain>
    </source>
</reference>
<sequence length="553" mass="61165">MNEKAVLAAGLPAPLAVGSSRLALPAKSPYPRAVPSAVPSQQPRKLAVPSAELVNPPANNLGHKGKGKMRAAVAALRDSYTLDREPTSRSSNGTSADTSNNKHVAEDSFDVPVKKMLQPCVGGSETDAFDVELAEDEVDEDGLYLDDMVVGIQVEGDEDDDEEYTGNQLGDRTINPDLEMEDIASGSEYFPEHAKAEEPQDEGEDEAIEDEPPVRRKKLNARGKARQAETWMMNLWLLDGNKERHVASAIHGIGPLHPPLMKLLTMLLVNGVVAKLLTQMLASLTFHALRLATSHFSNYTQLPLRLLAGQSSILMATLSETLRRAAHRTDAPQELKDALQNDVHFVSRLSSLPATRMCQFRSDLKAVVEQKLDLYYELNPESDSFSEDAAAWKKEIRYIFPGSLGGHFNRNEQYTHPIFISVTRTFLFKHNINVLRTHPSIFSEDYEGTEYKVIPCAFIALVATAIYSCLCDRAFDTANPKFTVDQYAPTYQCHFEALEYASNSNLPGVIQLMSELYAKASRGIYLPGEEPEEDFLQYMDVDGMDSGLIGTHS</sequence>